<evidence type="ECO:0000256" key="1">
    <source>
        <dbReference type="SAM" id="MobiDB-lite"/>
    </source>
</evidence>
<dbReference type="AlphaFoldDB" id="D1BTT8"/>
<dbReference type="EMBL" id="CP001821">
    <property type="protein sequence ID" value="ACZ31067.1"/>
    <property type="molecule type" value="Genomic_DNA"/>
</dbReference>
<dbReference type="Proteomes" id="UP000002255">
    <property type="component" value="Chromosome"/>
</dbReference>
<feature type="region of interest" description="Disordered" evidence="1">
    <location>
        <begin position="1"/>
        <end position="74"/>
    </location>
</feature>
<dbReference type="eggNOG" id="ENOG5033BD3">
    <property type="taxonomic scope" value="Bacteria"/>
</dbReference>
<keyword evidence="3" id="KW-1185">Reference proteome</keyword>
<evidence type="ECO:0000313" key="2">
    <source>
        <dbReference type="EMBL" id="ACZ31067.1"/>
    </source>
</evidence>
<dbReference type="KEGG" id="xce:Xcel_2048"/>
<protein>
    <recommendedName>
        <fullName evidence="4">SPOR domain-containing protein</fullName>
    </recommendedName>
</protein>
<dbReference type="STRING" id="446471.Xcel_2048"/>
<sequence>MSEESGATETARYWFNTRTGQVEHGRQSPWNELMGPYGTAEEAARALDKARDRTESWDDEDAAWRDTGPDDDGR</sequence>
<dbReference type="OrthoDB" id="3268477at2"/>
<reference evidence="3" key="1">
    <citation type="submission" date="2009-11" db="EMBL/GenBank/DDBJ databases">
        <title>The complete chromosome of Xylanimonas cellulosilytica DSM 15894.</title>
        <authorList>
            <consortium name="US DOE Joint Genome Institute (JGI-PGF)"/>
            <person name="Lucas S."/>
            <person name="Copeland A."/>
            <person name="Lapidus A."/>
            <person name="Glavina del Rio T."/>
            <person name="Dalin E."/>
            <person name="Tice H."/>
            <person name="Bruce D."/>
            <person name="Goodwin L."/>
            <person name="Pitluck S."/>
            <person name="Kyrpides N."/>
            <person name="Mavromatis K."/>
            <person name="Ivanova N."/>
            <person name="Mikhailova N."/>
            <person name="Foster B."/>
            <person name="Clum A."/>
            <person name="Brettin T."/>
            <person name="Detter J.C."/>
            <person name="Han C."/>
            <person name="Larimer F."/>
            <person name="Land M."/>
            <person name="Hauser L."/>
            <person name="Markowitz V."/>
            <person name="Cheng J.F."/>
            <person name="Hugenholtz P."/>
            <person name="Woyke T."/>
            <person name="Wu D."/>
            <person name="Gehrich-Schroeter G."/>
            <person name="Schneider S."/>
            <person name="Pukall S.R."/>
            <person name="Klenk H.P."/>
            <person name="Eisen J.A."/>
        </authorList>
    </citation>
    <scope>NUCLEOTIDE SEQUENCE [LARGE SCALE GENOMIC DNA]</scope>
    <source>
        <strain evidence="3">DSM 15894 / CECT 5975 / LMG 20990 / XIL07</strain>
    </source>
</reference>
<feature type="compositionally biased region" description="Basic and acidic residues" evidence="1">
    <location>
        <begin position="42"/>
        <end position="74"/>
    </location>
</feature>
<reference evidence="2 3" key="2">
    <citation type="journal article" date="2010" name="Stand. Genomic Sci.">
        <title>Complete genome sequence of Xylanimonas cellulosilytica type strain (XIL07).</title>
        <authorList>
            <person name="Foster B."/>
            <person name="Pukall R."/>
            <person name="Abt B."/>
            <person name="Nolan M."/>
            <person name="Glavina Del Rio T."/>
            <person name="Chen F."/>
            <person name="Lucas S."/>
            <person name="Tice H."/>
            <person name="Pitluck S."/>
            <person name="Cheng J.-F."/>
            <person name="Chertkov O."/>
            <person name="Brettin T."/>
            <person name="Han C."/>
            <person name="Detter J.C."/>
            <person name="Bruce D."/>
            <person name="Goodwin L."/>
            <person name="Ivanova N."/>
            <person name="Mavromatis K."/>
            <person name="Pati A."/>
            <person name="Mikhailova N."/>
            <person name="Chen A."/>
            <person name="Palaniappan K."/>
            <person name="Land M."/>
            <person name="Hauser L."/>
            <person name="Chang Y.-J."/>
            <person name="Jeffries C.D."/>
            <person name="Chain P."/>
            <person name="Rohde M."/>
            <person name="Goeker M."/>
            <person name="Bristow J."/>
            <person name="Eisen J.A."/>
            <person name="Markowitz V."/>
            <person name="Hugenholtz P."/>
            <person name="Kyrpides N.C."/>
            <person name="Klenk H.-P."/>
            <person name="Lapidus A."/>
        </authorList>
    </citation>
    <scope>NUCLEOTIDE SEQUENCE [LARGE SCALE GENOMIC DNA]</scope>
    <source>
        <strain evidence="3">DSM 15894 / CECT 5975 / LMG 20990 / XIL07</strain>
    </source>
</reference>
<gene>
    <name evidence="2" type="ordered locus">Xcel_2048</name>
</gene>
<proteinExistence type="predicted"/>
<dbReference type="RefSeq" id="WP_012878809.1">
    <property type="nucleotide sequence ID" value="NC_013530.1"/>
</dbReference>
<evidence type="ECO:0008006" key="4">
    <source>
        <dbReference type="Google" id="ProtNLM"/>
    </source>
</evidence>
<organism evidence="2 3">
    <name type="scientific">Xylanimonas cellulosilytica (strain DSM 15894 / JCM 12276 / CECT 5975 / KCTC 9989 / LMG 20990 / NBRC 107835 / XIL07)</name>
    <dbReference type="NCBI Taxonomy" id="446471"/>
    <lineage>
        <taxon>Bacteria</taxon>
        <taxon>Bacillati</taxon>
        <taxon>Actinomycetota</taxon>
        <taxon>Actinomycetes</taxon>
        <taxon>Micrococcales</taxon>
        <taxon>Promicromonosporaceae</taxon>
        <taxon>Xylanimonas</taxon>
    </lineage>
</organism>
<accession>D1BTT8</accession>
<dbReference type="HOGENOM" id="CLU_191180_0_1_11"/>
<evidence type="ECO:0000313" key="3">
    <source>
        <dbReference type="Proteomes" id="UP000002255"/>
    </source>
</evidence>
<name>D1BTT8_XYLCX</name>